<keyword evidence="5" id="KW-0627">Porphyrin biosynthesis</keyword>
<reference evidence="7 8" key="1">
    <citation type="submission" date="2019-03" db="EMBL/GenBank/DDBJ databases">
        <title>Genomic Encyclopedia of Type Strains, Phase IV (KMG-IV): sequencing the most valuable type-strain genomes for metagenomic binning, comparative biology and taxonomic classification.</title>
        <authorList>
            <person name="Goeker M."/>
        </authorList>
    </citation>
    <scope>NUCLEOTIDE SEQUENCE [LARGE SCALE GENOMIC DNA]</scope>
    <source>
        <strain evidence="7 8">DSM 29487</strain>
    </source>
</reference>
<dbReference type="AlphaFoldDB" id="A0A4R3YFZ5"/>
<dbReference type="PANTHER" id="PTHR35330">
    <property type="entry name" value="SIROHEME BIOSYNTHESIS PROTEIN MET8"/>
    <property type="match status" value="1"/>
</dbReference>
<evidence type="ECO:0000313" key="8">
    <source>
        <dbReference type="Proteomes" id="UP000295515"/>
    </source>
</evidence>
<dbReference type="Gene3D" id="3.40.50.720">
    <property type="entry name" value="NAD(P)-binding Rossmann-like Domain"/>
    <property type="match status" value="1"/>
</dbReference>
<dbReference type="PANTHER" id="PTHR35330:SF1">
    <property type="entry name" value="SIROHEME BIOSYNTHESIS PROTEIN MET8"/>
    <property type="match status" value="1"/>
</dbReference>
<dbReference type="SUPFAM" id="SSF75615">
    <property type="entry name" value="Siroheme synthase middle domains-like"/>
    <property type="match status" value="1"/>
</dbReference>
<keyword evidence="8" id="KW-1185">Reference proteome</keyword>
<dbReference type="Pfam" id="PF13241">
    <property type="entry name" value="NAD_binding_7"/>
    <property type="match status" value="1"/>
</dbReference>
<name>A0A4R3YFZ5_9FIRM</name>
<comment type="caution">
    <text evidence="7">The sequence shown here is derived from an EMBL/GenBank/DDBJ whole genome shotgun (WGS) entry which is preliminary data.</text>
</comment>
<accession>A0A4R3YFZ5</accession>
<feature type="non-terminal residue" evidence="7">
    <location>
        <position position="272"/>
    </location>
</feature>
<comment type="catalytic activity">
    <reaction evidence="6">
        <text>precorrin-2 + NAD(+) = sirohydrochlorin + NADH + 2 H(+)</text>
        <dbReference type="Rhea" id="RHEA:15613"/>
        <dbReference type="ChEBI" id="CHEBI:15378"/>
        <dbReference type="ChEBI" id="CHEBI:57540"/>
        <dbReference type="ChEBI" id="CHEBI:57945"/>
        <dbReference type="ChEBI" id="CHEBI:58351"/>
        <dbReference type="ChEBI" id="CHEBI:58827"/>
        <dbReference type="EC" id="1.3.1.76"/>
    </reaction>
</comment>
<dbReference type="EMBL" id="SMCQ01000041">
    <property type="protein sequence ID" value="TCV90921.1"/>
    <property type="molecule type" value="Genomic_DNA"/>
</dbReference>
<evidence type="ECO:0000256" key="2">
    <source>
        <dbReference type="ARBA" id="ARBA00012400"/>
    </source>
</evidence>
<dbReference type="GO" id="GO:0004325">
    <property type="term" value="F:ferrochelatase activity"/>
    <property type="evidence" value="ECO:0007669"/>
    <property type="project" value="InterPro"/>
</dbReference>
<evidence type="ECO:0000256" key="4">
    <source>
        <dbReference type="ARBA" id="ARBA00023027"/>
    </source>
</evidence>
<evidence type="ECO:0000256" key="6">
    <source>
        <dbReference type="ARBA" id="ARBA00047561"/>
    </source>
</evidence>
<evidence type="ECO:0000256" key="1">
    <source>
        <dbReference type="ARBA" id="ARBA00005010"/>
    </source>
</evidence>
<dbReference type="GeneID" id="98916913"/>
<proteinExistence type="predicted"/>
<evidence type="ECO:0000313" key="7">
    <source>
        <dbReference type="EMBL" id="TCV90921.1"/>
    </source>
</evidence>
<dbReference type="NCBIfam" id="TIGR01470">
    <property type="entry name" value="cysG_Nterm"/>
    <property type="match status" value="1"/>
</dbReference>
<dbReference type="RefSeq" id="WP_132226548.1">
    <property type="nucleotide sequence ID" value="NZ_SMCQ01000041.1"/>
</dbReference>
<dbReference type="GO" id="GO:0019354">
    <property type="term" value="P:siroheme biosynthetic process"/>
    <property type="evidence" value="ECO:0007669"/>
    <property type="project" value="UniProtKB-UniPathway"/>
</dbReference>
<dbReference type="InterPro" id="IPR006367">
    <property type="entry name" value="Sirohaem_synthase_N"/>
</dbReference>
<dbReference type="SUPFAM" id="SSF51735">
    <property type="entry name" value="NAD(P)-binding Rossmann-fold domains"/>
    <property type="match status" value="1"/>
</dbReference>
<dbReference type="InterPro" id="IPR036291">
    <property type="entry name" value="NAD(P)-bd_dom_sf"/>
</dbReference>
<organism evidence="7 8">
    <name type="scientific">Longibaculum muris</name>
    <dbReference type="NCBI Taxonomy" id="1796628"/>
    <lineage>
        <taxon>Bacteria</taxon>
        <taxon>Bacillati</taxon>
        <taxon>Bacillota</taxon>
        <taxon>Erysipelotrichia</taxon>
        <taxon>Erysipelotrichales</taxon>
        <taxon>Coprobacillaceae</taxon>
        <taxon>Longibaculum</taxon>
    </lineage>
</organism>
<sequence length="272" mass="31145">MMPWLIDFTNQRVVIVGGGKVAYRKAKAFLQEGALVSIVASEMKEEFSSLECQKIYKDYDIDDIKDAFFVFAATSSKTKNQQIVDDALKQKIMCASATKTNTPFHSMATIHTNQMTLGVSTNGQYPALSLKLKNDLKGYDDYLEVLSLLRVEILNHQLVEENQRQSFFHSIMLLSLEELKLLYTMVLQRQGIVLLFPHHINEEAYSFASFAKALIFSCQESDYQQKLETLLMIHIKWNIQPMTISEGIIYKRIKQTVPIPVLSALFKDQELM</sequence>
<keyword evidence="4" id="KW-0520">NAD</keyword>
<gene>
    <name evidence="7" type="ORF">EDD60_14111</name>
</gene>
<dbReference type="EC" id="1.3.1.76" evidence="2"/>
<protein>
    <recommendedName>
        <fullName evidence="2">precorrin-2 dehydrogenase</fullName>
        <ecNumber evidence="2">1.3.1.76</ecNumber>
    </recommendedName>
</protein>
<dbReference type="Proteomes" id="UP000295515">
    <property type="component" value="Unassembled WGS sequence"/>
</dbReference>
<dbReference type="InterPro" id="IPR028161">
    <property type="entry name" value="Met8-like"/>
</dbReference>
<comment type="pathway">
    <text evidence="1">Porphyrin-containing compound metabolism; siroheme biosynthesis; sirohydrochlorin from precorrin-2: step 1/1.</text>
</comment>
<evidence type="ECO:0000256" key="5">
    <source>
        <dbReference type="ARBA" id="ARBA00023244"/>
    </source>
</evidence>
<dbReference type="UniPathway" id="UPA00262">
    <property type="reaction ID" value="UER00222"/>
</dbReference>
<dbReference type="GO" id="GO:0043115">
    <property type="term" value="F:precorrin-2 dehydrogenase activity"/>
    <property type="evidence" value="ECO:0007669"/>
    <property type="project" value="UniProtKB-EC"/>
</dbReference>
<keyword evidence="3" id="KW-0560">Oxidoreductase</keyword>
<evidence type="ECO:0000256" key="3">
    <source>
        <dbReference type="ARBA" id="ARBA00023002"/>
    </source>
</evidence>